<keyword evidence="3 9" id="KW-0240">DNA-directed RNA polymerase</keyword>
<dbReference type="OMA" id="CRISWIT"/>
<dbReference type="Proteomes" id="UP000019149">
    <property type="component" value="Unassembled WGS sequence"/>
</dbReference>
<dbReference type="GO" id="GO:0034245">
    <property type="term" value="C:mitochondrial DNA-directed RNA polymerase complex"/>
    <property type="evidence" value="ECO:0007669"/>
    <property type="project" value="TreeGrafter"/>
</dbReference>
<dbReference type="KEGG" id="egl:EGR_06995"/>
<dbReference type="PANTHER" id="PTHR10102:SF0">
    <property type="entry name" value="DNA-DIRECTED RNA POLYMERASE, MITOCHONDRIAL"/>
    <property type="match status" value="1"/>
</dbReference>
<comment type="caution">
    <text evidence="11">The sequence shown here is derived from an EMBL/GenBank/DDBJ whole genome shotgun (WGS) entry which is preliminary data.</text>
</comment>
<dbReference type="Gene3D" id="1.10.1320.10">
    <property type="entry name" value="DNA-directed RNA polymerase, N-terminal domain"/>
    <property type="match status" value="1"/>
</dbReference>
<comment type="similarity">
    <text evidence="1 9">Belongs to the phage and mitochondrial RNA polymerase family.</text>
</comment>
<sequence length="1412" mass="160104">MPDAMVKDVPESLQRYRSKYVTASSLLEQINAVPRARLFPSQLRLILKYQSFLSLNFLESCKTVVSEADTDCKELSSILGRIYFNNDSFAAYTDACLQTAEKFQMLRSLINRRKESRIEENLEKGNVILSDSLYELICRYFASRDDWLALERSLTWLREDGIPPTFNICIASLECLGGLLHRSIHGKSLPKSLNHKLTTEHRHIHSYVEEKSLEIIALAEKYGINVYEDLLRYPRQTQSLEKILTALFFVTPDREPSLSFLAPQSTTLRTYKTRETTKRVSTVLDKTPLSPVNIFADVFPSSQAMVEAFQEQMHLEIMGQVPVSPVLPFFEEMLKEAPEIAKTAIHSSHQLRHRFRPAELRQSLEAEQNTHWRRQLTEAFEATLQRLKVAHARGQITAYPFLKILPKKSYVDLMIQMAKAYKTYADMFTSSTRNVEHFREMWFRALQVNAESGASLDQEWPKWNSHILLTVGHELYRILYDNLTFNINALRSRDASKVGRQEANVLFEVSSDNPGEARYEIRVHPTLLKWYSASDRSSPLMFNPTELPMLCPPLPWIDTKHAGYLLSSSAATRFIRKPNYFPGGDASANDDLDFDISTIPSVFDSLNALAACPWKVNKPILDAMLQVARGGGDKSLSIPETKSLFPIPPRKFDSTLTREERIAAYRQAHNIRKVHDETRSLWATEMYRLSIANHYRDKVFWFPHSMDFRGRVYPCPPHFHHMGELSITTLLTDASHLVCAMYFNVFGGKTSLCLICRSAELTSLTFVFCFGRIINPPPVLKERGEAGRHGAGRTGGQMVGKCSDVARGLIVFAKGLPLGERGLRWLKIHLANLTGNVKRSSNDEREAYTDSILDEIVDSADRPFDGRGWWREQEEPWQTLACCRELTAALRHPTSPSTYVNYFPVHQDGSCNGLQHYAAMGRDERGAASVSLEDCERPRDVYSDVTEVVEARRRADAAEGNEVAIALEGAVQRRVIKQSVMTTVYGVTLYGAMAQIRRQLRELPTFQTPAGADADRRLGPASAYLARLTLSSIGAIFSSSTATQAWFAKTLVLPFDPTPSHVIIPTPFLLFFVLRFRLKISRKFTGMRILNIASKLAKHITRCRGCRISWITPLGLPVVQPYVNQADFELNLWSGELSNAAASTTAWATALTKAARRAEQQFRRGGARDSLVGLPLPDPVKQQNAFPPNFIHSLDSCHMMLTALHCLRAGVMFASVHDCFWTHAASVDQLNRGTYEMQLYVDITPYYLEPSCHQMLAEPGGCDPGWSAAPRIVCNLASGLVKPLFEDLISLILICREEFVALHSENVLENLSDYLREKFEYSQAFGHTAFGIMAKNGPLRRKELEKLPEKKRDEAVNFNNLLKQFPKRGKLPALRTELDSFPNRRKLVFCQVFRIPLAEAVIAERTTWKRFK</sequence>
<keyword evidence="4 9" id="KW-0808">Transferase</keyword>
<accession>W6UAQ7</accession>
<dbReference type="RefSeq" id="XP_024349361.1">
    <property type="nucleotide sequence ID" value="XM_024496244.1"/>
</dbReference>
<dbReference type="PROSITE" id="PS00489">
    <property type="entry name" value="RNA_POL_PHAGE_2"/>
    <property type="match status" value="1"/>
</dbReference>
<dbReference type="GO" id="GO:0003899">
    <property type="term" value="F:DNA-directed RNA polymerase activity"/>
    <property type="evidence" value="ECO:0007669"/>
    <property type="project" value="UniProtKB-EC"/>
</dbReference>
<dbReference type="OrthoDB" id="276422at2759"/>
<feature type="domain" description="DNA-directed RNA polymerase N-terminal" evidence="10">
    <location>
        <begin position="310"/>
        <end position="611"/>
    </location>
</feature>
<evidence type="ECO:0000256" key="4">
    <source>
        <dbReference type="ARBA" id="ARBA00022679"/>
    </source>
</evidence>
<dbReference type="STRING" id="6210.W6UAQ7"/>
<evidence type="ECO:0000256" key="2">
    <source>
        <dbReference type="ARBA" id="ARBA00012418"/>
    </source>
</evidence>
<dbReference type="CTD" id="36342710"/>
<dbReference type="InterPro" id="IPR043502">
    <property type="entry name" value="DNA/RNA_pol_sf"/>
</dbReference>
<keyword evidence="12" id="KW-1185">Reference proteome</keyword>
<proteinExistence type="inferred from homology"/>
<dbReference type="SUPFAM" id="SSF56672">
    <property type="entry name" value="DNA/RNA polymerases"/>
    <property type="match status" value="2"/>
</dbReference>
<dbReference type="GO" id="GO:0001018">
    <property type="term" value="F:mitochondrial promoter sequence-specific DNA binding"/>
    <property type="evidence" value="ECO:0007669"/>
    <property type="project" value="TreeGrafter"/>
</dbReference>
<organism evidence="11 12">
    <name type="scientific">Echinococcus granulosus</name>
    <name type="common">Hydatid tapeworm</name>
    <dbReference type="NCBI Taxonomy" id="6210"/>
    <lineage>
        <taxon>Eukaryota</taxon>
        <taxon>Metazoa</taxon>
        <taxon>Spiralia</taxon>
        <taxon>Lophotrochozoa</taxon>
        <taxon>Platyhelminthes</taxon>
        <taxon>Cestoda</taxon>
        <taxon>Eucestoda</taxon>
        <taxon>Cyclophyllidea</taxon>
        <taxon>Taeniidae</taxon>
        <taxon>Echinococcus</taxon>
        <taxon>Echinococcus granulosus group</taxon>
    </lineage>
</organism>
<dbReference type="SMART" id="SM01311">
    <property type="entry name" value="RPOL_N"/>
    <property type="match status" value="1"/>
</dbReference>
<comment type="function">
    <text evidence="9">DNA-dependent RNA polymerase catalyzes the transcription of DNA into RNA using the four ribonucleoside triphosphates as substrates.</text>
</comment>
<gene>
    <name evidence="11" type="ORF">EGR_06995</name>
</gene>
<name>W6UAQ7_ECHGR</name>
<evidence type="ECO:0000259" key="10">
    <source>
        <dbReference type="SMART" id="SM01311"/>
    </source>
</evidence>
<dbReference type="Gene3D" id="1.10.287.280">
    <property type="match status" value="1"/>
</dbReference>
<dbReference type="Pfam" id="PF00940">
    <property type="entry name" value="RNA_pol"/>
    <property type="match status" value="1"/>
</dbReference>
<dbReference type="GeneID" id="36342710"/>
<dbReference type="Gene3D" id="1.10.150.20">
    <property type="entry name" value="5' to 3' exonuclease, C-terminal subdomain"/>
    <property type="match status" value="1"/>
</dbReference>
<reference evidence="11 12" key="1">
    <citation type="journal article" date="2013" name="Nat. Genet.">
        <title>The genome of the hydatid tapeworm Echinococcus granulosus.</title>
        <authorList>
            <person name="Zheng H."/>
            <person name="Zhang W."/>
            <person name="Zhang L."/>
            <person name="Zhang Z."/>
            <person name="Li J."/>
            <person name="Lu G."/>
            <person name="Zhu Y."/>
            <person name="Wang Y."/>
            <person name="Huang Y."/>
            <person name="Liu J."/>
            <person name="Kang H."/>
            <person name="Chen J."/>
            <person name="Wang L."/>
            <person name="Chen A."/>
            <person name="Yu S."/>
            <person name="Gao Z."/>
            <person name="Jin L."/>
            <person name="Gu W."/>
            <person name="Wang Z."/>
            <person name="Zhao L."/>
            <person name="Shi B."/>
            <person name="Wen H."/>
            <person name="Lin R."/>
            <person name="Jones M.K."/>
            <person name="Brejova B."/>
            <person name="Vinar T."/>
            <person name="Zhao G."/>
            <person name="McManus D.P."/>
            <person name="Chen Z."/>
            <person name="Zhou Y."/>
            <person name="Wang S."/>
        </authorList>
    </citation>
    <scope>NUCLEOTIDE SEQUENCE [LARGE SCALE GENOMIC DNA]</scope>
</reference>
<dbReference type="EMBL" id="APAU02000067">
    <property type="protein sequence ID" value="EUB58165.1"/>
    <property type="molecule type" value="Genomic_DNA"/>
</dbReference>
<comment type="catalytic activity">
    <reaction evidence="8 9">
        <text>RNA(n) + a ribonucleoside 5'-triphosphate = RNA(n+1) + diphosphate</text>
        <dbReference type="Rhea" id="RHEA:21248"/>
        <dbReference type="Rhea" id="RHEA-COMP:14527"/>
        <dbReference type="Rhea" id="RHEA-COMP:17342"/>
        <dbReference type="ChEBI" id="CHEBI:33019"/>
        <dbReference type="ChEBI" id="CHEBI:61557"/>
        <dbReference type="ChEBI" id="CHEBI:140395"/>
        <dbReference type="EC" id="2.7.7.6"/>
    </reaction>
</comment>
<dbReference type="InterPro" id="IPR046950">
    <property type="entry name" value="DNA-dir_Rpol_C_phage-type"/>
</dbReference>
<dbReference type="PROSITE" id="PS00900">
    <property type="entry name" value="RNA_POL_PHAGE_1"/>
    <property type="match status" value="1"/>
</dbReference>
<keyword evidence="6" id="KW-0809">Transit peptide</keyword>
<evidence type="ECO:0000256" key="1">
    <source>
        <dbReference type="ARBA" id="ARBA00009493"/>
    </source>
</evidence>
<dbReference type="InterPro" id="IPR002092">
    <property type="entry name" value="DNA-dir_Rpol_phage-type"/>
</dbReference>
<dbReference type="Pfam" id="PF14700">
    <property type="entry name" value="RPOL_N"/>
    <property type="match status" value="1"/>
</dbReference>
<dbReference type="InterPro" id="IPR037159">
    <property type="entry name" value="RNA_POL_N_sf"/>
</dbReference>
<evidence type="ECO:0000313" key="12">
    <source>
        <dbReference type="Proteomes" id="UP000019149"/>
    </source>
</evidence>
<evidence type="ECO:0000256" key="8">
    <source>
        <dbReference type="ARBA" id="ARBA00048552"/>
    </source>
</evidence>
<evidence type="ECO:0000256" key="9">
    <source>
        <dbReference type="RuleBase" id="RU003805"/>
    </source>
</evidence>
<evidence type="ECO:0000256" key="6">
    <source>
        <dbReference type="ARBA" id="ARBA00022946"/>
    </source>
</evidence>
<evidence type="ECO:0000256" key="3">
    <source>
        <dbReference type="ARBA" id="ARBA00022478"/>
    </source>
</evidence>
<protein>
    <recommendedName>
        <fullName evidence="2 9">DNA-directed RNA polymerase</fullName>
        <ecNumber evidence="2 9">2.7.7.6</ecNumber>
    </recommendedName>
</protein>
<evidence type="ECO:0000256" key="7">
    <source>
        <dbReference type="ARBA" id="ARBA00023163"/>
    </source>
</evidence>
<dbReference type="GO" id="GO:0006390">
    <property type="term" value="P:mitochondrial transcription"/>
    <property type="evidence" value="ECO:0007669"/>
    <property type="project" value="TreeGrafter"/>
</dbReference>
<keyword evidence="5 9" id="KW-0548">Nucleotidyltransferase</keyword>
<dbReference type="FunFam" id="1.10.287.280:FF:000001">
    <property type="entry name" value="DNA-directed RNA polymerase"/>
    <property type="match status" value="1"/>
</dbReference>
<dbReference type="EC" id="2.7.7.6" evidence="2 9"/>
<dbReference type="InterPro" id="IPR029262">
    <property type="entry name" value="RPOL_N"/>
</dbReference>
<evidence type="ECO:0000313" key="11">
    <source>
        <dbReference type="EMBL" id="EUB58165.1"/>
    </source>
</evidence>
<keyword evidence="7 9" id="KW-0804">Transcription</keyword>
<dbReference type="PANTHER" id="PTHR10102">
    <property type="entry name" value="DNA-DIRECTED RNA POLYMERASE, MITOCHONDRIAL"/>
    <property type="match status" value="1"/>
</dbReference>
<evidence type="ECO:0000256" key="5">
    <source>
        <dbReference type="ARBA" id="ARBA00022695"/>
    </source>
</evidence>